<feature type="compositionally biased region" description="Low complexity" evidence="2">
    <location>
        <begin position="1127"/>
        <end position="1139"/>
    </location>
</feature>
<dbReference type="SUPFAM" id="SSF52540">
    <property type="entry name" value="P-loop containing nucleoside triphosphate hydrolases"/>
    <property type="match status" value="1"/>
</dbReference>
<protein>
    <recommendedName>
        <fullName evidence="3">Calponin-homology (CH) domain-containing protein</fullName>
    </recommendedName>
</protein>
<comment type="caution">
    <text evidence="4">The sequence shown here is derived from an EMBL/GenBank/DDBJ whole genome shotgun (WGS) entry which is preliminary data.</text>
</comment>
<sequence>MAHILIDWLNTDVQLSKKIESNNSLASEFATGYLFGEILSKYGLQEDFPQFSTSKNSVSQLNNFTRIERTLHLLEIPFNTNNARQIMTMEKGAVQQLLYQLYTALNRKKKRNLTGVAMETMKAPATKILAQAETQQYQNLIKKQTTRQCDLSLQQLIAKHEQFKARQDEIINKQKYEEEEEKRQDLESKRQYLLNRSKEKRTKDADMMAKIKANVVMIVKTPPLLSKQALERKRRIKKEIEMQDTMNDIRRFEKRVLQHTEFDDDEGFDENTQGESMNLSDMELSSPYEQENKEATSKMGATTSYELVTYTKPLQPGQVDPYILEIRRRLQEDIHARREREKRRRKVLVDQLRALEAIEDSKREESLVSHLLRQSQFERRLAVELLQTRHEKDVLRQNRIAYEKQLEIRRRQDFIEAMDREAELARLTRLEYAEQIQKDKELHDILQAEKAEAKHKEHVEFCTRITWQLVDFALKIGEYRQLTENLIPAKVWREWNALFIGDRPFFDDEQRISEAQQDEIDRQEQKIHAQTVLQEESLKLLDEGDFNEYRNMIGEWEPPVSSQSATVITHVPPMDNPIFGYIVNRLHNLVHPPADKIPPPLFPAFGLKIIVLGKSFAGKSTALKRYGEENGVTILNVEQLLHEAIEAFNNNEMRDDDEMDDTDMEYSTKMDYDNIPISHGNPSIDQTDKHLKYYINIENEDIFDIFKKTENNHSFSLCLQTFTTNYHTFNMNNNAKKKQKKKKSHKTKKKTKLKQSHTLFNIPSNTSFSGLFYFQHYTTGGEYPPGPPPTLDDLTDGTNTEQLNNKKNRMNKFTDRAKLGSIIIQSMKLGESLSDRMAVQLIVERLRRIPDGEGWIIDGFPTTYDQVKLLENALSSYEEEHPKEFDPLLAPNPRPLPPPEPYKSIIDLVVLFHATNDIIIRRAAGRSFAPLANREFHEQYNPPPIGAATGFNGQEQVFSTKDAANDMEQLQHRITQFQDSYPRIEKFYSQYSKVVVVDETESDTPLDEEQLYHELSRAVETHVSEEQAKIRQAEEERQRAENERLAKEQEELEAKRQVEEEAARAQEAAEAAAAAERAAKEAAEAENNSLIISKSLSYHSSKQKSRPSSKQAAAKKGGKGGKKDRSPAASAAKKGSPKAGGKKGKKEEEATPTVGTVPPEPQGPPPPKPGSEEWIYVKEPIDSEISTILSNYYDAVELNYIDACKIVFRNIRLERSYLVDHFYNAKVNFKIFLDRPDTKQEYVDVFVKDFNALPDDARDDDEFKQELHQRVEDLSDTLHEIASQRKEESEKEREIVMTDGWVPDHLGLLTNHYITLMQSEIDRYQDTLRMLRDYYKSMQQPIPDEMKQEYARLPLFELMEGGERPASVAESLVDYDTTKPPGSASGNIDLEAASQAGTPKKGKRVSSASKNSKRTPSPPKSPKGGRKQAGKKDKDAQQSMDVNSQSPGQDSSVKNVKPKLPMVPRRPLSAFDTTDNKKRAAQAAAAKKRADDPNAGEPSPPPPEDMDERLVFDAHRLANQYVNDMLTSEQANAEIDTTANATAAATAPGGTGGKDAKGGGKDAKGDKKGAGGKDSAGKGGKKGAKKADEPPAESLVELTPEELAKRELKAKMKEEYLAALSHEVRLCQARLMLIRDVGSRAITSLKNKADETYTRMYDWLGEKYKQETESIENMAKIIRYAIESKEKIEQQLVLDRYAFYIAEDVIVAPPPVPPPRPLPLEQTTSELFTIDQLRELFKQFTLAAPSGLLSTKTFIDLYTDLTAVTVGQRLLPEAWSNLDQIQIESLATMLSNGSEFISWRLWLLFASQPWPHPTQQELLNLLFTYTEHDIDHSGVISRTTFNEIPLWFIMERALTPDDPSLPRPYNREYHLKQFWFDLFALEDDSSLLSYETMLLYMAAVPNPLHGFCRALAIAERTTMPTLKEQLPQIDMHSAILNTQEYERLIEREREQIQDDEIETANDGFVSVDGLHLVLHHGERKFGDTHRFATTEDPEDFASKDRLYAVWDEMQIDRSSKIHLSALLNHPVIADMVASCCKYRAPDFKQILHIKQIDEMSGVDSHGHRTPDQTIIS</sequence>
<feature type="region of interest" description="Disordered" evidence="2">
    <location>
        <begin position="263"/>
        <end position="290"/>
    </location>
</feature>
<proteinExistence type="predicted"/>
<dbReference type="EMBL" id="CAJOAX010000755">
    <property type="protein sequence ID" value="CAF3645652.1"/>
    <property type="molecule type" value="Genomic_DNA"/>
</dbReference>
<dbReference type="InterPro" id="IPR001715">
    <property type="entry name" value="CH_dom"/>
</dbReference>
<dbReference type="Proteomes" id="UP000663823">
    <property type="component" value="Unassembled WGS sequence"/>
</dbReference>
<name>A0A818QYJ1_9BILA</name>
<feature type="compositionally biased region" description="Basic and acidic residues" evidence="2">
    <location>
        <begin position="1554"/>
        <end position="1571"/>
    </location>
</feature>
<dbReference type="InterPro" id="IPR036872">
    <property type="entry name" value="CH_dom_sf"/>
</dbReference>
<feature type="compositionally biased region" description="Pro residues" evidence="2">
    <location>
        <begin position="1158"/>
        <end position="1169"/>
    </location>
</feature>
<feature type="region of interest" description="Disordered" evidence="2">
    <location>
        <begin position="1097"/>
        <end position="1173"/>
    </location>
</feature>
<dbReference type="PROSITE" id="PS50021">
    <property type="entry name" value="CH"/>
    <property type="match status" value="1"/>
</dbReference>
<evidence type="ECO:0000313" key="4">
    <source>
        <dbReference type="EMBL" id="CAF3645652.1"/>
    </source>
</evidence>
<keyword evidence="1" id="KW-0175">Coiled coil</keyword>
<dbReference type="InterPro" id="IPR010441">
    <property type="entry name" value="CH_2"/>
</dbReference>
<dbReference type="InterPro" id="IPR056199">
    <property type="entry name" value="SPEF2_C"/>
</dbReference>
<dbReference type="Gene3D" id="3.40.50.300">
    <property type="entry name" value="P-loop containing nucleotide triphosphate hydrolases"/>
    <property type="match status" value="1"/>
</dbReference>
<feature type="compositionally biased region" description="Basic and acidic residues" evidence="2">
    <location>
        <begin position="1019"/>
        <end position="1064"/>
    </location>
</feature>
<feature type="compositionally biased region" description="Polar residues" evidence="2">
    <location>
        <begin position="270"/>
        <end position="279"/>
    </location>
</feature>
<feature type="region of interest" description="Disordered" evidence="2">
    <location>
        <begin position="735"/>
        <end position="754"/>
    </location>
</feature>
<evidence type="ECO:0000256" key="2">
    <source>
        <dbReference type="SAM" id="MobiDB-lite"/>
    </source>
</evidence>
<dbReference type="Pfam" id="PF24082">
    <property type="entry name" value="SPEF2_C"/>
    <property type="match status" value="1"/>
</dbReference>
<feature type="region of interest" description="Disordered" evidence="2">
    <location>
        <begin position="1019"/>
        <end position="1080"/>
    </location>
</feature>
<dbReference type="PANTHER" id="PTHR14919:SF0">
    <property type="entry name" value="SPERM FLAGELLAR PROTEIN 2"/>
    <property type="match status" value="1"/>
</dbReference>
<evidence type="ECO:0000256" key="1">
    <source>
        <dbReference type="SAM" id="Coils"/>
    </source>
</evidence>
<feature type="coiled-coil region" evidence="1">
    <location>
        <begin position="153"/>
        <end position="196"/>
    </location>
</feature>
<feature type="compositionally biased region" description="Polar residues" evidence="2">
    <location>
        <begin position="1439"/>
        <end position="1454"/>
    </location>
</feature>
<accession>A0A818QYJ1</accession>
<dbReference type="Pfam" id="PF22946">
    <property type="entry name" value="SPEF2_D5"/>
    <property type="match status" value="1"/>
</dbReference>
<feature type="domain" description="Calponin-homology (CH)" evidence="3">
    <location>
        <begin position="1"/>
        <end position="106"/>
    </location>
</feature>
<evidence type="ECO:0000313" key="5">
    <source>
        <dbReference type="Proteomes" id="UP000663823"/>
    </source>
</evidence>
<organism evidence="4 5">
    <name type="scientific">Rotaria sordida</name>
    <dbReference type="NCBI Taxonomy" id="392033"/>
    <lineage>
        <taxon>Eukaryota</taxon>
        <taxon>Metazoa</taxon>
        <taxon>Spiralia</taxon>
        <taxon>Gnathifera</taxon>
        <taxon>Rotifera</taxon>
        <taxon>Eurotatoria</taxon>
        <taxon>Bdelloidea</taxon>
        <taxon>Philodinida</taxon>
        <taxon>Philodinidae</taxon>
        <taxon>Rotaria</taxon>
    </lineage>
</organism>
<dbReference type="InterPro" id="IPR054517">
    <property type="entry name" value="SPEF2_D5"/>
</dbReference>
<dbReference type="SUPFAM" id="SSF47473">
    <property type="entry name" value="EF-hand"/>
    <property type="match status" value="1"/>
</dbReference>
<dbReference type="InterPro" id="IPR027417">
    <property type="entry name" value="P-loop_NTPase"/>
</dbReference>
<feature type="coiled-coil region" evidence="1">
    <location>
        <begin position="1264"/>
        <end position="1291"/>
    </location>
</feature>
<dbReference type="InterPro" id="IPR011992">
    <property type="entry name" value="EF-hand-dom_pair"/>
</dbReference>
<reference evidence="4" key="1">
    <citation type="submission" date="2021-02" db="EMBL/GenBank/DDBJ databases">
        <authorList>
            <person name="Nowell W R."/>
        </authorList>
    </citation>
    <scope>NUCLEOTIDE SEQUENCE</scope>
</reference>
<dbReference type="PANTHER" id="PTHR14919">
    <property type="entry name" value="KPL2-RELATED"/>
    <property type="match status" value="1"/>
</dbReference>
<dbReference type="Gene3D" id="1.10.418.10">
    <property type="entry name" value="Calponin-like domain"/>
    <property type="match status" value="1"/>
</dbReference>
<feature type="compositionally biased region" description="Low complexity" evidence="2">
    <location>
        <begin position="1065"/>
        <end position="1076"/>
    </location>
</feature>
<dbReference type="InterPro" id="IPR052634">
    <property type="entry name" value="Sperm_flagellar-bone_growth"/>
</dbReference>
<gene>
    <name evidence="4" type="ORF">OTI717_LOCUS9080</name>
</gene>
<dbReference type="Pfam" id="PF00406">
    <property type="entry name" value="ADK"/>
    <property type="match status" value="1"/>
</dbReference>
<feature type="region of interest" description="Disordered" evidence="2">
    <location>
        <begin position="1374"/>
        <end position="1511"/>
    </location>
</feature>
<dbReference type="GO" id="GO:0005737">
    <property type="term" value="C:cytoplasm"/>
    <property type="evidence" value="ECO:0007669"/>
    <property type="project" value="UniProtKB-ARBA"/>
</dbReference>
<dbReference type="Pfam" id="PF06294">
    <property type="entry name" value="CH_2"/>
    <property type="match status" value="1"/>
</dbReference>
<evidence type="ECO:0000259" key="3">
    <source>
        <dbReference type="PROSITE" id="PS50021"/>
    </source>
</evidence>
<feature type="region of interest" description="Disordered" evidence="2">
    <location>
        <begin position="1543"/>
        <end position="1600"/>
    </location>
</feature>